<accession>A0A0K6GVR9</accession>
<evidence type="ECO:0000256" key="3">
    <source>
        <dbReference type="ARBA" id="ARBA00007069"/>
    </source>
</evidence>
<dbReference type="EMBL" id="CYHA01000002">
    <property type="protein sequence ID" value="CUA82593.1"/>
    <property type="molecule type" value="Genomic_DNA"/>
</dbReference>
<keyword evidence="9 10" id="KW-0472">Membrane</keyword>
<dbReference type="GO" id="GO:0005886">
    <property type="term" value="C:plasma membrane"/>
    <property type="evidence" value="ECO:0007669"/>
    <property type="project" value="UniProtKB-SubCell"/>
</dbReference>
<dbReference type="CDD" id="cd06261">
    <property type="entry name" value="TM_PBP2"/>
    <property type="match status" value="1"/>
</dbReference>
<feature type="domain" description="ABC transmembrane type-1" evidence="12">
    <location>
        <begin position="8"/>
        <end position="212"/>
    </location>
</feature>
<dbReference type="OrthoDB" id="9795403at2"/>
<evidence type="ECO:0000256" key="11">
    <source>
        <dbReference type="RuleBase" id="RU365097"/>
    </source>
</evidence>
<dbReference type="SUPFAM" id="SSF161098">
    <property type="entry name" value="MetI-like"/>
    <property type="match status" value="1"/>
</dbReference>
<evidence type="ECO:0000313" key="13">
    <source>
        <dbReference type="EMBL" id="CUA82593.1"/>
    </source>
</evidence>
<evidence type="ECO:0000259" key="12">
    <source>
        <dbReference type="PROSITE" id="PS50928"/>
    </source>
</evidence>
<reference evidence="14" key="1">
    <citation type="submission" date="2015-08" db="EMBL/GenBank/DDBJ databases">
        <authorList>
            <person name="Varghese N."/>
        </authorList>
    </citation>
    <scope>NUCLEOTIDE SEQUENCE [LARGE SCALE GENOMIC DNA]</scope>
    <source>
        <strain evidence="14">DSM 17901</strain>
    </source>
</reference>
<evidence type="ECO:0000256" key="8">
    <source>
        <dbReference type="ARBA" id="ARBA00022989"/>
    </source>
</evidence>
<dbReference type="InterPro" id="IPR035906">
    <property type="entry name" value="MetI-like_sf"/>
</dbReference>
<keyword evidence="4 10" id="KW-0813">Transport</keyword>
<dbReference type="InterPro" id="IPR000515">
    <property type="entry name" value="MetI-like"/>
</dbReference>
<keyword evidence="7 10" id="KW-0812">Transmembrane</keyword>
<dbReference type="Gene3D" id="1.10.3720.10">
    <property type="entry name" value="MetI-like"/>
    <property type="match status" value="1"/>
</dbReference>
<keyword evidence="5" id="KW-1003">Cell membrane</keyword>
<keyword evidence="8 10" id="KW-1133">Transmembrane helix</keyword>
<protein>
    <recommendedName>
        <fullName evidence="11">Molybdenum transport system permease</fullName>
    </recommendedName>
</protein>
<name>A0A0K6GVR9_9NEIS</name>
<dbReference type="InterPro" id="IPR011867">
    <property type="entry name" value="ModB_ABC"/>
</dbReference>
<keyword evidence="6 11" id="KW-0500">Molybdenum</keyword>
<dbReference type="STRING" id="375574.GCA_001418035_01145"/>
<evidence type="ECO:0000256" key="9">
    <source>
        <dbReference type="ARBA" id="ARBA00023136"/>
    </source>
</evidence>
<evidence type="ECO:0000256" key="2">
    <source>
        <dbReference type="ARBA" id="ARBA00004651"/>
    </source>
</evidence>
<evidence type="ECO:0000313" key="14">
    <source>
        <dbReference type="Proteomes" id="UP000243535"/>
    </source>
</evidence>
<comment type="function">
    <text evidence="1 11">Part of the binding-protein-dependent transport system for molybdenum; probably responsible for the translocation of the substrate across the membrane.</text>
</comment>
<evidence type="ECO:0000256" key="10">
    <source>
        <dbReference type="RuleBase" id="RU363032"/>
    </source>
</evidence>
<feature type="transmembrane region" description="Helical" evidence="10">
    <location>
        <begin position="195"/>
        <end position="215"/>
    </location>
</feature>
<dbReference type="PROSITE" id="PS50928">
    <property type="entry name" value="ABC_TM1"/>
    <property type="match status" value="1"/>
</dbReference>
<feature type="transmembrane region" description="Helical" evidence="10">
    <location>
        <begin position="12"/>
        <end position="34"/>
    </location>
</feature>
<evidence type="ECO:0000256" key="7">
    <source>
        <dbReference type="ARBA" id="ARBA00022692"/>
    </source>
</evidence>
<comment type="subcellular location">
    <subcellularLocation>
        <location evidence="11">Cell inner membrane</location>
        <topology evidence="11">Multi-pass membrane protein</topology>
    </subcellularLocation>
    <subcellularLocation>
        <location evidence="2 10">Cell membrane</location>
        <topology evidence="2 10">Multi-pass membrane protein</topology>
    </subcellularLocation>
</comment>
<comment type="similarity">
    <text evidence="3 11">Belongs to the binding-protein-dependent transport system permease family. CysTW subfamily.</text>
</comment>
<dbReference type="RefSeq" id="WP_055433672.1">
    <property type="nucleotide sequence ID" value="NZ_CYHA01000002.1"/>
</dbReference>
<dbReference type="Pfam" id="PF00528">
    <property type="entry name" value="BPD_transp_1"/>
    <property type="match status" value="1"/>
</dbReference>
<feature type="transmembrane region" description="Helical" evidence="10">
    <location>
        <begin position="85"/>
        <end position="105"/>
    </location>
</feature>
<keyword evidence="14" id="KW-1185">Reference proteome</keyword>
<feature type="transmembrane region" description="Helical" evidence="10">
    <location>
        <begin position="46"/>
        <end position="65"/>
    </location>
</feature>
<dbReference type="PANTHER" id="PTHR30183">
    <property type="entry name" value="MOLYBDENUM TRANSPORT SYSTEM PERMEASE PROTEIN MODB"/>
    <property type="match status" value="1"/>
</dbReference>
<feature type="transmembrane region" description="Helical" evidence="10">
    <location>
        <begin position="161"/>
        <end position="183"/>
    </location>
</feature>
<evidence type="ECO:0000256" key="5">
    <source>
        <dbReference type="ARBA" id="ARBA00022475"/>
    </source>
</evidence>
<dbReference type="AlphaFoldDB" id="A0A0K6GVR9"/>
<evidence type="ECO:0000256" key="4">
    <source>
        <dbReference type="ARBA" id="ARBA00022448"/>
    </source>
</evidence>
<organism evidence="13 14">
    <name type="scientific">Gulbenkiania indica</name>
    <dbReference type="NCBI Taxonomy" id="375574"/>
    <lineage>
        <taxon>Bacteria</taxon>
        <taxon>Pseudomonadati</taxon>
        <taxon>Pseudomonadota</taxon>
        <taxon>Betaproteobacteria</taxon>
        <taxon>Neisseriales</taxon>
        <taxon>Chromobacteriaceae</taxon>
        <taxon>Gulbenkiania</taxon>
    </lineage>
</organism>
<sequence length="223" mass="23762">MAVDLAPLWLTARLATVTTLILLAVGVPLAGWIAHSRSRFKPVFETLIAMPLVLPPSVLGFYLLMALSPARSLGAWLHARLGVDLVFSFPGLVAGSVLFSLPFMVQPLQAALTNLPDSLREAAYTLGKSRPATFWQVELPCVRPALVAGTVMAFAHTVGEFGLVLMLGGNIPGVTRVASIAIYNEVEALNYGAAHLYAAILCSFSFAVVLAVHLLRRRTEGGA</sequence>
<evidence type="ECO:0000256" key="6">
    <source>
        <dbReference type="ARBA" id="ARBA00022505"/>
    </source>
</evidence>
<evidence type="ECO:0000256" key="1">
    <source>
        <dbReference type="ARBA" id="ARBA00002949"/>
    </source>
</evidence>
<dbReference type="NCBIfam" id="TIGR02141">
    <property type="entry name" value="modB_ABC"/>
    <property type="match status" value="1"/>
</dbReference>
<dbReference type="Proteomes" id="UP000243535">
    <property type="component" value="Unassembled WGS sequence"/>
</dbReference>
<gene>
    <name evidence="13" type="ORF">Ga0061063_1353</name>
</gene>
<dbReference type="PANTHER" id="PTHR30183:SF8">
    <property type="entry name" value="MOLYBDENUM TRANSPORT SYSTEM PERMEASE"/>
    <property type="match status" value="1"/>
</dbReference>
<proteinExistence type="inferred from homology"/>
<dbReference type="GO" id="GO:0015098">
    <property type="term" value="F:molybdate ion transmembrane transporter activity"/>
    <property type="evidence" value="ECO:0007669"/>
    <property type="project" value="UniProtKB-UniRule"/>
</dbReference>
<keyword evidence="11" id="KW-0997">Cell inner membrane</keyword>